<sequence length="83" mass="9156">MMAVQLPWYQLREQGRRGPSNDRTFGQRQEAIRKLGRDDEAEVRVDSGFGAAPAILLSGGCEPHEPVESFVEAVEAAGKHHVI</sequence>
<name>A0ACC2W2D9_9TREE</name>
<dbReference type="Proteomes" id="UP001230649">
    <property type="component" value="Unassembled WGS sequence"/>
</dbReference>
<gene>
    <name evidence="1" type="ORF">QFC20_004146</name>
</gene>
<reference evidence="1" key="1">
    <citation type="submission" date="2023-04" db="EMBL/GenBank/DDBJ databases">
        <title>Draft Genome sequencing of Naganishia species isolated from polar environments using Oxford Nanopore Technology.</title>
        <authorList>
            <person name="Leo P."/>
            <person name="Venkateswaran K."/>
        </authorList>
    </citation>
    <scope>NUCLEOTIDE SEQUENCE</scope>
    <source>
        <strain evidence="1">MNA-CCFEE 5262</strain>
    </source>
</reference>
<organism evidence="1 2">
    <name type="scientific">Naganishia adeliensis</name>
    <dbReference type="NCBI Taxonomy" id="92952"/>
    <lineage>
        <taxon>Eukaryota</taxon>
        <taxon>Fungi</taxon>
        <taxon>Dikarya</taxon>
        <taxon>Basidiomycota</taxon>
        <taxon>Agaricomycotina</taxon>
        <taxon>Tremellomycetes</taxon>
        <taxon>Filobasidiales</taxon>
        <taxon>Filobasidiaceae</taxon>
        <taxon>Naganishia</taxon>
    </lineage>
</organism>
<keyword evidence="2" id="KW-1185">Reference proteome</keyword>
<evidence type="ECO:0000313" key="2">
    <source>
        <dbReference type="Proteomes" id="UP001230649"/>
    </source>
</evidence>
<dbReference type="EMBL" id="JASBWS010000045">
    <property type="protein sequence ID" value="KAJ9105909.1"/>
    <property type="molecule type" value="Genomic_DNA"/>
</dbReference>
<protein>
    <submittedName>
        <fullName evidence="1">Uncharacterized protein</fullName>
    </submittedName>
</protein>
<comment type="caution">
    <text evidence="1">The sequence shown here is derived from an EMBL/GenBank/DDBJ whole genome shotgun (WGS) entry which is preliminary data.</text>
</comment>
<proteinExistence type="predicted"/>
<accession>A0ACC2W2D9</accession>
<evidence type="ECO:0000313" key="1">
    <source>
        <dbReference type="EMBL" id="KAJ9105909.1"/>
    </source>
</evidence>